<feature type="binding site" evidence="7">
    <location>
        <position position="157"/>
    </location>
    <ligand>
        <name>glyoxylate</name>
        <dbReference type="ChEBI" id="CHEBI:36655"/>
    </ligand>
</feature>
<name>A0AA37V513_9BACT</name>
<dbReference type="InterPro" id="IPR037396">
    <property type="entry name" value="FMN_HAD"/>
</dbReference>
<accession>A0AA37V513</accession>
<feature type="binding site" evidence="7">
    <location>
        <begin position="320"/>
        <end position="324"/>
    </location>
    <ligand>
        <name>FMN</name>
        <dbReference type="ChEBI" id="CHEBI:58210"/>
    </ligand>
</feature>
<dbReference type="InterPro" id="IPR012133">
    <property type="entry name" value="Alpha-hydoxy_acid_DH_FMN"/>
</dbReference>
<protein>
    <submittedName>
        <fullName evidence="9">Oxidoreductase</fullName>
    </submittedName>
</protein>
<feature type="binding site" evidence="7">
    <location>
        <position position="183"/>
    </location>
    <ligand>
        <name>FMN</name>
        <dbReference type="ChEBI" id="CHEBI:58210"/>
    </ligand>
</feature>
<keyword evidence="10" id="KW-1185">Reference proteome</keyword>
<comment type="cofactor">
    <cofactor evidence="1">
        <name>FMN</name>
        <dbReference type="ChEBI" id="CHEBI:58210"/>
    </cofactor>
</comment>
<comment type="similarity">
    <text evidence="5">Belongs to the FMN-dependent alpha-hydroxy acid dehydrogenase family.</text>
</comment>
<dbReference type="Pfam" id="PF01070">
    <property type="entry name" value="FMN_dh"/>
    <property type="match status" value="1"/>
</dbReference>
<dbReference type="Proteomes" id="UP001161325">
    <property type="component" value="Unassembled WGS sequence"/>
</dbReference>
<dbReference type="InterPro" id="IPR013785">
    <property type="entry name" value="Aldolase_TIM"/>
</dbReference>
<feature type="binding site" evidence="7">
    <location>
        <position position="129"/>
    </location>
    <ligand>
        <name>FMN</name>
        <dbReference type="ChEBI" id="CHEBI:58210"/>
    </ligand>
</feature>
<feature type="binding site" evidence="7">
    <location>
        <position position="292"/>
    </location>
    <ligand>
        <name>glyoxylate</name>
        <dbReference type="ChEBI" id="CHEBI:36655"/>
    </ligand>
</feature>
<feature type="domain" description="FMN hydroxy acid dehydrogenase" evidence="8">
    <location>
        <begin position="21"/>
        <end position="390"/>
    </location>
</feature>
<organism evidence="9 10">
    <name type="scientific">Roseisolibacter agri</name>
    <dbReference type="NCBI Taxonomy" id="2014610"/>
    <lineage>
        <taxon>Bacteria</taxon>
        <taxon>Pseudomonadati</taxon>
        <taxon>Gemmatimonadota</taxon>
        <taxon>Gemmatimonadia</taxon>
        <taxon>Gemmatimonadales</taxon>
        <taxon>Gemmatimonadaceae</taxon>
        <taxon>Roseisolibacter</taxon>
    </lineage>
</organism>
<feature type="binding site" evidence="7">
    <location>
        <position position="265"/>
    </location>
    <ligand>
        <name>FMN</name>
        <dbReference type="ChEBI" id="CHEBI:58210"/>
    </ligand>
</feature>
<feature type="binding site" evidence="7">
    <location>
        <position position="155"/>
    </location>
    <ligand>
        <name>FMN</name>
        <dbReference type="ChEBI" id="CHEBI:58210"/>
    </ligand>
</feature>
<evidence type="ECO:0000256" key="2">
    <source>
        <dbReference type="ARBA" id="ARBA00022630"/>
    </source>
</evidence>
<evidence type="ECO:0000256" key="6">
    <source>
        <dbReference type="PIRSR" id="PIRSR000138-1"/>
    </source>
</evidence>
<evidence type="ECO:0000256" key="4">
    <source>
        <dbReference type="ARBA" id="ARBA00023002"/>
    </source>
</evidence>
<dbReference type="InterPro" id="IPR008259">
    <property type="entry name" value="FMN_hydac_DH_AS"/>
</dbReference>
<dbReference type="PANTHER" id="PTHR10578:SF143">
    <property type="entry name" value="FMN-DEPENDENT ALPHA-HYDROXY ACID DEHYDROGENASE PB1A11.03"/>
    <property type="match status" value="1"/>
</dbReference>
<sequence length="390" mass="41156">MPHVPHGLAMQLQAYDPARAAEPLPPVSPEEWERRAREVLADGPFGYVAGGAGAEDTMRANRAAFARRSLVPRMLRDVSRRDLGVELLGHRLPAPVVLAPIGVLGILHAEGELAPARAAAAEGVPFVLSTVSSVPMEQVAAAMDGVRAGAPRWFQLYPARSRDVMASLVARAERAGYTAVVVTLDTTMLGWRETDLRNRYLPFLQGQGLANYLSDPAFRALLPVPPEQDPRAAVQAFLGTYVHPGFSWDDLAFVRASTRLPLLLKGILHPDDARRALDAGVDGVIVSNHGGRQVDGAIGALDALPAVVEAVGTRAPVLMDSGIRRGADVLKALALGARAVGFGRPYAYALAAAGEAGVRHALRCLLADLDLALGLCGQASVADVDASLLA</sequence>
<dbReference type="Gene3D" id="3.20.20.70">
    <property type="entry name" value="Aldolase class I"/>
    <property type="match status" value="1"/>
</dbReference>
<dbReference type="FunFam" id="3.20.20.70:FF:000029">
    <property type="entry name" value="L-lactate dehydrogenase"/>
    <property type="match status" value="1"/>
</dbReference>
<feature type="binding site" evidence="7">
    <location>
        <position position="287"/>
    </location>
    <ligand>
        <name>FMN</name>
        <dbReference type="ChEBI" id="CHEBI:58210"/>
    </ligand>
</feature>
<reference evidence="9" key="1">
    <citation type="submission" date="2022-08" db="EMBL/GenBank/DDBJ databases">
        <title>Draft genome sequencing of Roseisolibacter agri AW1220.</title>
        <authorList>
            <person name="Tobiishi Y."/>
            <person name="Tonouchi A."/>
        </authorList>
    </citation>
    <scope>NUCLEOTIDE SEQUENCE</scope>
    <source>
        <strain evidence="9">AW1220</strain>
    </source>
</reference>
<evidence type="ECO:0000256" key="3">
    <source>
        <dbReference type="ARBA" id="ARBA00022643"/>
    </source>
</evidence>
<feature type="binding site" evidence="7">
    <location>
        <position position="192"/>
    </location>
    <ligand>
        <name>glyoxylate</name>
        <dbReference type="ChEBI" id="CHEBI:36655"/>
    </ligand>
</feature>
<feature type="binding site" evidence="7">
    <location>
        <begin position="343"/>
        <end position="344"/>
    </location>
    <ligand>
        <name>FMN</name>
        <dbReference type="ChEBI" id="CHEBI:58210"/>
    </ligand>
</feature>
<keyword evidence="4" id="KW-0560">Oxidoreductase</keyword>
<keyword evidence="3 7" id="KW-0288">FMN</keyword>
<dbReference type="AlphaFoldDB" id="A0AA37V513"/>
<dbReference type="EMBL" id="BRXS01000001">
    <property type="protein sequence ID" value="GLC23516.1"/>
    <property type="molecule type" value="Genomic_DNA"/>
</dbReference>
<gene>
    <name evidence="9" type="ORF">rosag_00290</name>
</gene>
<feature type="binding site" evidence="7">
    <location>
        <begin position="100"/>
        <end position="102"/>
    </location>
    <ligand>
        <name>FMN</name>
        <dbReference type="ChEBI" id="CHEBI:58210"/>
    </ligand>
</feature>
<evidence type="ECO:0000313" key="9">
    <source>
        <dbReference type="EMBL" id="GLC23516.1"/>
    </source>
</evidence>
<evidence type="ECO:0000256" key="5">
    <source>
        <dbReference type="ARBA" id="ARBA00024042"/>
    </source>
</evidence>
<keyword evidence="2 7" id="KW-0285">Flavoprotein</keyword>
<dbReference type="SUPFAM" id="SSF51395">
    <property type="entry name" value="FMN-linked oxidoreductases"/>
    <property type="match status" value="1"/>
</dbReference>
<dbReference type="InterPro" id="IPR000262">
    <property type="entry name" value="FMN-dep_DH"/>
</dbReference>
<dbReference type="GO" id="GO:0010181">
    <property type="term" value="F:FMN binding"/>
    <property type="evidence" value="ECO:0007669"/>
    <property type="project" value="InterPro"/>
</dbReference>
<evidence type="ECO:0000256" key="7">
    <source>
        <dbReference type="PIRSR" id="PIRSR000138-2"/>
    </source>
</evidence>
<dbReference type="PROSITE" id="PS51349">
    <property type="entry name" value="FMN_HYDROXY_ACID_DH_2"/>
    <property type="match status" value="1"/>
</dbReference>
<feature type="binding site" evidence="7">
    <location>
        <position position="289"/>
    </location>
    <ligand>
        <name>glyoxylate</name>
        <dbReference type="ChEBI" id="CHEBI:36655"/>
    </ligand>
</feature>
<evidence type="ECO:0000259" key="8">
    <source>
        <dbReference type="PROSITE" id="PS51349"/>
    </source>
</evidence>
<feature type="binding site" evidence="7">
    <location>
        <position position="47"/>
    </location>
    <ligand>
        <name>glyoxylate</name>
        <dbReference type="ChEBI" id="CHEBI:36655"/>
    </ligand>
</feature>
<dbReference type="PIRSF" id="PIRSF000138">
    <property type="entry name" value="Al-hdrx_acd_dh"/>
    <property type="match status" value="1"/>
</dbReference>
<dbReference type="GO" id="GO:0016614">
    <property type="term" value="F:oxidoreductase activity, acting on CH-OH group of donors"/>
    <property type="evidence" value="ECO:0007669"/>
    <property type="project" value="UniProtKB-ARBA"/>
</dbReference>
<feature type="active site" description="Proton acceptor" evidence="6">
    <location>
        <position position="289"/>
    </location>
</feature>
<evidence type="ECO:0000313" key="10">
    <source>
        <dbReference type="Proteomes" id="UP001161325"/>
    </source>
</evidence>
<evidence type="ECO:0000256" key="1">
    <source>
        <dbReference type="ARBA" id="ARBA00001917"/>
    </source>
</evidence>
<dbReference type="PROSITE" id="PS00557">
    <property type="entry name" value="FMN_HYDROXY_ACID_DH_1"/>
    <property type="match status" value="1"/>
</dbReference>
<comment type="caution">
    <text evidence="9">The sequence shown here is derived from an EMBL/GenBank/DDBJ whole genome shotgun (WGS) entry which is preliminary data.</text>
</comment>
<dbReference type="PANTHER" id="PTHR10578">
    <property type="entry name" value="S -2-HYDROXY-ACID OXIDASE-RELATED"/>
    <property type="match status" value="1"/>
</dbReference>
<proteinExistence type="inferred from homology"/>